<name>A0A0B7B374_9EUPU</name>
<dbReference type="EMBL" id="HACG01039891">
    <property type="protein sequence ID" value="CEK86756.1"/>
    <property type="molecule type" value="Transcribed_RNA"/>
</dbReference>
<reference evidence="1" key="1">
    <citation type="submission" date="2014-12" db="EMBL/GenBank/DDBJ databases">
        <title>Insight into the proteome of Arion vulgaris.</title>
        <authorList>
            <person name="Aradska J."/>
            <person name="Bulat T."/>
            <person name="Smidak R."/>
            <person name="Sarate P."/>
            <person name="Gangsoo J."/>
            <person name="Sialana F."/>
            <person name="Bilban M."/>
            <person name="Lubec G."/>
        </authorList>
    </citation>
    <scope>NUCLEOTIDE SEQUENCE</scope>
    <source>
        <tissue evidence="1">Skin</tissue>
    </source>
</reference>
<sequence length="88" mass="10303">MVILCYLWRCQVTHYITQTFMYTNVHYLSQCHFYNEAYYLYIGTATMSGPGGLACRLACVSQYKLPSTTKKPFCFKFIEHEVHLKQAT</sequence>
<organism evidence="1">
    <name type="scientific">Arion vulgaris</name>
    <dbReference type="NCBI Taxonomy" id="1028688"/>
    <lineage>
        <taxon>Eukaryota</taxon>
        <taxon>Metazoa</taxon>
        <taxon>Spiralia</taxon>
        <taxon>Lophotrochozoa</taxon>
        <taxon>Mollusca</taxon>
        <taxon>Gastropoda</taxon>
        <taxon>Heterobranchia</taxon>
        <taxon>Euthyneura</taxon>
        <taxon>Panpulmonata</taxon>
        <taxon>Eupulmonata</taxon>
        <taxon>Stylommatophora</taxon>
        <taxon>Helicina</taxon>
        <taxon>Arionoidea</taxon>
        <taxon>Arionidae</taxon>
        <taxon>Arion</taxon>
    </lineage>
</organism>
<proteinExistence type="predicted"/>
<evidence type="ECO:0000313" key="1">
    <source>
        <dbReference type="EMBL" id="CEK86756.1"/>
    </source>
</evidence>
<dbReference type="AlphaFoldDB" id="A0A0B7B374"/>
<accession>A0A0B7B374</accession>
<gene>
    <name evidence="1" type="primary">ORF155537</name>
</gene>
<protein>
    <submittedName>
        <fullName evidence="1">Uncharacterized protein</fullName>
    </submittedName>
</protein>